<evidence type="ECO:0000256" key="1">
    <source>
        <dbReference type="SAM" id="MobiDB-lite"/>
    </source>
</evidence>
<sequence length="79" mass="8661">MKPTVSRRDLSSSTMNRAYRSGPILARRTSTKPLATYRSGGFRDLTGLSGTKISRVIFGARKFLSFSLNISGIFLTSSI</sequence>
<evidence type="ECO:0000313" key="2">
    <source>
        <dbReference type="EMBL" id="RNA41739.1"/>
    </source>
</evidence>
<comment type="caution">
    <text evidence="2">The sequence shown here is derived from an EMBL/GenBank/DDBJ whole genome shotgun (WGS) entry which is preliminary data.</text>
</comment>
<gene>
    <name evidence="2" type="ORF">BpHYR1_044168</name>
</gene>
<feature type="region of interest" description="Disordered" evidence="1">
    <location>
        <begin position="1"/>
        <end position="22"/>
    </location>
</feature>
<dbReference type="EMBL" id="REGN01000470">
    <property type="protein sequence ID" value="RNA41739.1"/>
    <property type="molecule type" value="Genomic_DNA"/>
</dbReference>
<dbReference type="AlphaFoldDB" id="A0A3M7T1E4"/>
<feature type="compositionally biased region" description="Basic and acidic residues" evidence="1">
    <location>
        <begin position="1"/>
        <end position="10"/>
    </location>
</feature>
<dbReference type="Proteomes" id="UP000276133">
    <property type="component" value="Unassembled WGS sequence"/>
</dbReference>
<accession>A0A3M7T1E4</accession>
<name>A0A3M7T1E4_BRAPC</name>
<proteinExistence type="predicted"/>
<keyword evidence="3" id="KW-1185">Reference proteome</keyword>
<evidence type="ECO:0000313" key="3">
    <source>
        <dbReference type="Proteomes" id="UP000276133"/>
    </source>
</evidence>
<protein>
    <submittedName>
        <fullName evidence="2">Uncharacterized protein</fullName>
    </submittedName>
</protein>
<reference evidence="2 3" key="1">
    <citation type="journal article" date="2018" name="Sci. Rep.">
        <title>Genomic signatures of local adaptation to the degree of environmental predictability in rotifers.</title>
        <authorList>
            <person name="Franch-Gras L."/>
            <person name="Hahn C."/>
            <person name="Garcia-Roger E.M."/>
            <person name="Carmona M.J."/>
            <person name="Serra M."/>
            <person name="Gomez A."/>
        </authorList>
    </citation>
    <scope>NUCLEOTIDE SEQUENCE [LARGE SCALE GENOMIC DNA]</scope>
    <source>
        <strain evidence="2">HYR1</strain>
    </source>
</reference>
<organism evidence="2 3">
    <name type="scientific">Brachionus plicatilis</name>
    <name type="common">Marine rotifer</name>
    <name type="synonym">Brachionus muelleri</name>
    <dbReference type="NCBI Taxonomy" id="10195"/>
    <lineage>
        <taxon>Eukaryota</taxon>
        <taxon>Metazoa</taxon>
        <taxon>Spiralia</taxon>
        <taxon>Gnathifera</taxon>
        <taxon>Rotifera</taxon>
        <taxon>Eurotatoria</taxon>
        <taxon>Monogononta</taxon>
        <taxon>Pseudotrocha</taxon>
        <taxon>Ploima</taxon>
        <taxon>Brachionidae</taxon>
        <taxon>Brachionus</taxon>
    </lineage>
</organism>